<dbReference type="Proteomes" id="UP000740329">
    <property type="component" value="Unassembled WGS sequence"/>
</dbReference>
<gene>
    <name evidence="2" type="ORF">J3E07_001579</name>
</gene>
<organism evidence="2 3">
    <name type="scientific">Methanococcus voltae</name>
    <dbReference type="NCBI Taxonomy" id="2188"/>
    <lineage>
        <taxon>Archaea</taxon>
        <taxon>Methanobacteriati</taxon>
        <taxon>Methanobacteriota</taxon>
        <taxon>Methanomada group</taxon>
        <taxon>Methanococci</taxon>
        <taxon>Methanococcales</taxon>
        <taxon>Methanococcaceae</taxon>
        <taxon>Methanococcus</taxon>
    </lineage>
</organism>
<evidence type="ECO:0000313" key="3">
    <source>
        <dbReference type="Proteomes" id="UP000740329"/>
    </source>
</evidence>
<protein>
    <submittedName>
        <fullName evidence="2">Uncharacterized protein</fullName>
    </submittedName>
</protein>
<accession>A0A8J7URU3</accession>
<dbReference type="AlphaFoldDB" id="A0A8J7URU3"/>
<evidence type="ECO:0000313" key="2">
    <source>
        <dbReference type="EMBL" id="MBP2202138.1"/>
    </source>
</evidence>
<keyword evidence="1" id="KW-0175">Coiled coil</keyword>
<dbReference type="RefSeq" id="WP_209591658.1">
    <property type="nucleotide sequence ID" value="NZ_JAGGMO010000002.1"/>
</dbReference>
<evidence type="ECO:0000256" key="1">
    <source>
        <dbReference type="SAM" id="Coils"/>
    </source>
</evidence>
<name>A0A8J7URU3_METVO</name>
<reference evidence="2" key="1">
    <citation type="submission" date="2021-03" db="EMBL/GenBank/DDBJ databases">
        <title>Genomic Encyclopedia of Type Strains, Phase IV (KMG-V): Genome sequencing to study the core and pangenomes of soil and plant-associated prokaryotes.</title>
        <authorList>
            <person name="Whitman W."/>
        </authorList>
    </citation>
    <scope>NUCLEOTIDE SEQUENCE</scope>
    <source>
        <strain evidence="2">C4</strain>
    </source>
</reference>
<feature type="coiled-coil region" evidence="1">
    <location>
        <begin position="22"/>
        <end position="80"/>
    </location>
</feature>
<dbReference type="EMBL" id="JAGGMV010000007">
    <property type="protein sequence ID" value="MBP2202138.1"/>
    <property type="molecule type" value="Genomic_DNA"/>
</dbReference>
<proteinExistence type="predicted"/>
<comment type="caution">
    <text evidence="2">The sequence shown here is derived from an EMBL/GenBank/DDBJ whole genome shotgun (WGS) entry which is preliminary data.</text>
</comment>
<sequence>MGLFSSKEDNSSLVPTARDVVRGIAKEEAEDIKKDIEDAKKDIEMKAVQKELAELKMHKIAQDAVEKDNMYEEIADLKRKSPKPTI</sequence>